<accession>A0A9Q1GDA8</accession>
<dbReference type="Proteomes" id="UP001152622">
    <property type="component" value="Chromosome 1"/>
</dbReference>
<reference evidence="2" key="1">
    <citation type="journal article" date="2023" name="Science">
        <title>Genome structures resolve the early diversification of teleost fishes.</title>
        <authorList>
            <person name="Parey E."/>
            <person name="Louis A."/>
            <person name="Montfort J."/>
            <person name="Bouchez O."/>
            <person name="Roques C."/>
            <person name="Iampietro C."/>
            <person name="Lluch J."/>
            <person name="Castinel A."/>
            <person name="Donnadieu C."/>
            <person name="Desvignes T."/>
            <person name="Floi Bucao C."/>
            <person name="Jouanno E."/>
            <person name="Wen M."/>
            <person name="Mejri S."/>
            <person name="Dirks R."/>
            <person name="Jansen H."/>
            <person name="Henkel C."/>
            <person name="Chen W.J."/>
            <person name="Zahm M."/>
            <person name="Cabau C."/>
            <person name="Klopp C."/>
            <person name="Thompson A.W."/>
            <person name="Robinson-Rechavi M."/>
            <person name="Braasch I."/>
            <person name="Lecointre G."/>
            <person name="Bobe J."/>
            <person name="Postlethwait J.H."/>
            <person name="Berthelot C."/>
            <person name="Roest Crollius H."/>
            <person name="Guiguen Y."/>
        </authorList>
    </citation>
    <scope>NUCLEOTIDE SEQUENCE</scope>
    <source>
        <strain evidence="2">WJC10195</strain>
    </source>
</reference>
<dbReference type="AlphaFoldDB" id="A0A9Q1GDA8"/>
<proteinExistence type="predicted"/>
<keyword evidence="3" id="KW-1185">Reference proteome</keyword>
<evidence type="ECO:0000313" key="3">
    <source>
        <dbReference type="Proteomes" id="UP001152622"/>
    </source>
</evidence>
<feature type="region of interest" description="Disordered" evidence="1">
    <location>
        <begin position="1"/>
        <end position="23"/>
    </location>
</feature>
<organism evidence="2 3">
    <name type="scientific">Synaphobranchus kaupii</name>
    <name type="common">Kaup's arrowtooth eel</name>
    <dbReference type="NCBI Taxonomy" id="118154"/>
    <lineage>
        <taxon>Eukaryota</taxon>
        <taxon>Metazoa</taxon>
        <taxon>Chordata</taxon>
        <taxon>Craniata</taxon>
        <taxon>Vertebrata</taxon>
        <taxon>Euteleostomi</taxon>
        <taxon>Actinopterygii</taxon>
        <taxon>Neopterygii</taxon>
        <taxon>Teleostei</taxon>
        <taxon>Anguilliformes</taxon>
        <taxon>Synaphobranchidae</taxon>
        <taxon>Synaphobranchus</taxon>
    </lineage>
</organism>
<evidence type="ECO:0000313" key="2">
    <source>
        <dbReference type="EMBL" id="KAJ8381453.1"/>
    </source>
</evidence>
<protein>
    <submittedName>
        <fullName evidence="2">Uncharacterized protein</fullName>
    </submittedName>
</protein>
<evidence type="ECO:0000256" key="1">
    <source>
        <dbReference type="SAM" id="MobiDB-lite"/>
    </source>
</evidence>
<gene>
    <name evidence="2" type="ORF">SKAU_G00022310</name>
</gene>
<comment type="caution">
    <text evidence="2">The sequence shown here is derived from an EMBL/GenBank/DDBJ whole genome shotgun (WGS) entry which is preliminary data.</text>
</comment>
<dbReference type="EMBL" id="JAINUF010000001">
    <property type="protein sequence ID" value="KAJ8381453.1"/>
    <property type="molecule type" value="Genomic_DNA"/>
</dbReference>
<name>A0A9Q1GDA8_SYNKA</name>
<sequence>MPRSLGGNFVGSSQFLPTPRANRAPLSPCPQVGARFYNVTPARRRSRAHCQRRSACLHFSCCPKHPAPSPVCFCNTHEALPAYSCPAVRWEETLGRLTDRR</sequence>